<sequence>MRGQPAGAVSVQLLQGFTLNVDGTWVPTAGSAQRLIAYLAVRRRPLSRSHVAESLWPDTPPDKAAANLRSTLWRVHKSCPCTLNGSAPHLLLAPEVTVDLNTVQDRAHRLLDRATPCDDLLTPQTCAELSVDLLPDWSDEWLIAVRERHHHLRLHALETLCERLSRAGRHGESIEAGLAAVHAEPLRESAHATLIRAHVAAGNRWEAARQYERCRRILLREIALEPTPELRSLLPAPLVR</sequence>
<reference evidence="3 4" key="1">
    <citation type="submission" date="2022-10" db="EMBL/GenBank/DDBJ databases">
        <authorList>
            <person name="Xie J."/>
            <person name="Shen N."/>
        </authorList>
    </citation>
    <scope>NUCLEOTIDE SEQUENCE [LARGE SCALE GENOMIC DNA]</scope>
    <source>
        <strain evidence="3 4">YIM65594</strain>
    </source>
</reference>
<comment type="caution">
    <text evidence="3">The sequence shown here is derived from an EMBL/GenBank/DDBJ whole genome shotgun (WGS) entry which is preliminary data.</text>
</comment>
<evidence type="ECO:0000313" key="4">
    <source>
        <dbReference type="Proteomes" id="UP001354931"/>
    </source>
</evidence>
<protein>
    <submittedName>
        <fullName evidence="3">Transcriptional regulator</fullName>
    </submittedName>
</protein>
<dbReference type="Proteomes" id="UP001354931">
    <property type="component" value="Unassembled WGS sequence"/>
</dbReference>
<dbReference type="Pfam" id="PF03704">
    <property type="entry name" value="BTAD"/>
    <property type="match status" value="1"/>
</dbReference>
<dbReference type="InterPro" id="IPR051677">
    <property type="entry name" value="AfsR-DnrI-RedD_regulator"/>
</dbReference>
<evidence type="ECO:0000256" key="1">
    <source>
        <dbReference type="ARBA" id="ARBA00023012"/>
    </source>
</evidence>
<dbReference type="SMART" id="SM01043">
    <property type="entry name" value="BTAD"/>
    <property type="match status" value="1"/>
</dbReference>
<evidence type="ECO:0000313" key="3">
    <source>
        <dbReference type="EMBL" id="MEB8338471.1"/>
    </source>
</evidence>
<dbReference type="RefSeq" id="WP_326016267.1">
    <property type="nucleotide sequence ID" value="NZ_JAOZYC010000094.1"/>
</dbReference>
<feature type="domain" description="Bacterial transcriptional activator" evidence="2">
    <location>
        <begin position="98"/>
        <end position="238"/>
    </location>
</feature>
<keyword evidence="4" id="KW-1185">Reference proteome</keyword>
<evidence type="ECO:0000259" key="2">
    <source>
        <dbReference type="SMART" id="SM01043"/>
    </source>
</evidence>
<dbReference type="PANTHER" id="PTHR35807">
    <property type="entry name" value="TRANSCRIPTIONAL REGULATOR REDD-RELATED"/>
    <property type="match status" value="1"/>
</dbReference>
<organism evidence="3 4">
    <name type="scientific">Streptomyces endophyticus</name>
    <dbReference type="NCBI Taxonomy" id="714166"/>
    <lineage>
        <taxon>Bacteria</taxon>
        <taxon>Bacillati</taxon>
        <taxon>Actinomycetota</taxon>
        <taxon>Actinomycetes</taxon>
        <taxon>Kitasatosporales</taxon>
        <taxon>Streptomycetaceae</taxon>
        <taxon>Streptomyces</taxon>
    </lineage>
</organism>
<dbReference type="EMBL" id="JAOZYC010000094">
    <property type="protein sequence ID" value="MEB8338471.1"/>
    <property type="molecule type" value="Genomic_DNA"/>
</dbReference>
<accession>A0ABU6F387</accession>
<dbReference type="SUPFAM" id="SSF48452">
    <property type="entry name" value="TPR-like"/>
    <property type="match status" value="1"/>
</dbReference>
<keyword evidence="1" id="KW-0902">Two-component regulatory system</keyword>
<gene>
    <name evidence="3" type="ORF">OKJ99_13280</name>
</gene>
<dbReference type="InterPro" id="IPR011990">
    <property type="entry name" value="TPR-like_helical_dom_sf"/>
</dbReference>
<dbReference type="InterPro" id="IPR005158">
    <property type="entry name" value="BTAD"/>
</dbReference>
<proteinExistence type="predicted"/>
<name>A0ABU6F387_9ACTN</name>
<dbReference type="Gene3D" id="1.25.40.10">
    <property type="entry name" value="Tetratricopeptide repeat domain"/>
    <property type="match status" value="1"/>
</dbReference>